<accession>A0A383E3Q1</accession>
<dbReference type="EMBL" id="UINC01222607">
    <property type="protein sequence ID" value="SVE51467.1"/>
    <property type="molecule type" value="Genomic_DNA"/>
</dbReference>
<reference evidence="2" key="1">
    <citation type="submission" date="2018-05" db="EMBL/GenBank/DDBJ databases">
        <authorList>
            <person name="Lanie J.A."/>
            <person name="Ng W.-L."/>
            <person name="Kazmierczak K.M."/>
            <person name="Andrzejewski T.M."/>
            <person name="Davidsen T.M."/>
            <person name="Wayne K.J."/>
            <person name="Tettelin H."/>
            <person name="Glass J.I."/>
            <person name="Rusch D."/>
            <person name="Podicherti R."/>
            <person name="Tsui H.-C.T."/>
            <person name="Winkler M.E."/>
        </authorList>
    </citation>
    <scope>NUCLEOTIDE SEQUENCE</scope>
</reference>
<proteinExistence type="predicted"/>
<feature type="compositionally biased region" description="Polar residues" evidence="1">
    <location>
        <begin position="57"/>
        <end position="68"/>
    </location>
</feature>
<evidence type="ECO:0000313" key="2">
    <source>
        <dbReference type="EMBL" id="SVE51467.1"/>
    </source>
</evidence>
<evidence type="ECO:0000256" key="1">
    <source>
        <dbReference type="SAM" id="MobiDB-lite"/>
    </source>
</evidence>
<dbReference type="AlphaFoldDB" id="A0A383E3Q1"/>
<sequence length="68" mass="7504">MESQNPFVVFGNEEREEFPPSSPRESENNLPGLLDLFIQPGGNSQAESENILELEVGNNTPTILESKS</sequence>
<feature type="region of interest" description="Disordered" evidence="1">
    <location>
        <begin position="1"/>
        <end position="68"/>
    </location>
</feature>
<protein>
    <submittedName>
        <fullName evidence="2">Uncharacterized protein</fullName>
    </submittedName>
</protein>
<organism evidence="2">
    <name type="scientific">marine metagenome</name>
    <dbReference type="NCBI Taxonomy" id="408172"/>
    <lineage>
        <taxon>unclassified sequences</taxon>
        <taxon>metagenomes</taxon>
        <taxon>ecological metagenomes</taxon>
    </lineage>
</organism>
<feature type="non-terminal residue" evidence="2">
    <location>
        <position position="68"/>
    </location>
</feature>
<name>A0A383E3Q1_9ZZZZ</name>
<gene>
    <name evidence="2" type="ORF">METZ01_LOCUS504321</name>
</gene>